<dbReference type="PROSITE" id="PS50887">
    <property type="entry name" value="GGDEF"/>
    <property type="match status" value="1"/>
</dbReference>
<proteinExistence type="predicted"/>
<dbReference type="Proteomes" id="UP000275473">
    <property type="component" value="Unassembled WGS sequence"/>
</dbReference>
<protein>
    <submittedName>
        <fullName evidence="4">EAL domain-containing protein</fullName>
    </submittedName>
</protein>
<dbReference type="PANTHER" id="PTHR44757">
    <property type="entry name" value="DIGUANYLATE CYCLASE DGCP"/>
    <property type="match status" value="1"/>
</dbReference>
<dbReference type="FunFam" id="3.30.70.270:FF:000001">
    <property type="entry name" value="Diguanylate cyclase domain protein"/>
    <property type="match status" value="1"/>
</dbReference>
<dbReference type="PROSITE" id="PS50883">
    <property type="entry name" value="EAL"/>
    <property type="match status" value="1"/>
</dbReference>
<feature type="domain" description="GGDEF" evidence="3">
    <location>
        <begin position="157"/>
        <end position="289"/>
    </location>
</feature>
<dbReference type="InterPro" id="IPR001633">
    <property type="entry name" value="EAL_dom"/>
</dbReference>
<dbReference type="Pfam" id="PF00990">
    <property type="entry name" value="GGDEF"/>
    <property type="match status" value="1"/>
</dbReference>
<keyword evidence="5" id="KW-1185">Reference proteome</keyword>
<dbReference type="Gene3D" id="3.20.20.450">
    <property type="entry name" value="EAL domain"/>
    <property type="match status" value="1"/>
</dbReference>
<dbReference type="InterPro" id="IPR052155">
    <property type="entry name" value="Biofilm_reg_signaling"/>
</dbReference>
<feature type="transmembrane region" description="Helical" evidence="1">
    <location>
        <begin position="30"/>
        <end position="51"/>
    </location>
</feature>
<dbReference type="SMART" id="SM00052">
    <property type="entry name" value="EAL"/>
    <property type="match status" value="1"/>
</dbReference>
<reference evidence="4 5" key="1">
    <citation type="journal article" date="2018" name="Int. J. Syst. Evol. Microbiol.">
        <title>Planococcus salinus sp. nov., a moderately halophilic bacterium isolated from a saline-alkali soil.</title>
        <authorList>
            <person name="Gan L."/>
        </authorList>
    </citation>
    <scope>NUCLEOTIDE SEQUENCE [LARGE SCALE GENOMIC DNA]</scope>
    <source>
        <strain evidence="4 5">LCB217</strain>
    </source>
</reference>
<gene>
    <name evidence="4" type="ORF">EEX84_07985</name>
</gene>
<dbReference type="SMART" id="SM00267">
    <property type="entry name" value="GGDEF"/>
    <property type="match status" value="1"/>
</dbReference>
<dbReference type="SUPFAM" id="SSF55073">
    <property type="entry name" value="Nucleotide cyclase"/>
    <property type="match status" value="1"/>
</dbReference>
<evidence type="ECO:0000313" key="5">
    <source>
        <dbReference type="Proteomes" id="UP000275473"/>
    </source>
</evidence>
<name>A0A3M8P9U8_9BACL</name>
<dbReference type="PANTHER" id="PTHR44757:SF2">
    <property type="entry name" value="BIOFILM ARCHITECTURE MAINTENANCE PROTEIN MBAA"/>
    <property type="match status" value="1"/>
</dbReference>
<dbReference type="InterPro" id="IPR043128">
    <property type="entry name" value="Rev_trsase/Diguanyl_cyclase"/>
</dbReference>
<evidence type="ECO:0000259" key="2">
    <source>
        <dbReference type="PROSITE" id="PS50883"/>
    </source>
</evidence>
<comment type="caution">
    <text evidence="4">The sequence shown here is derived from an EMBL/GenBank/DDBJ whole genome shotgun (WGS) entry which is preliminary data.</text>
</comment>
<dbReference type="SUPFAM" id="SSF141868">
    <property type="entry name" value="EAL domain-like"/>
    <property type="match status" value="1"/>
</dbReference>
<dbReference type="FunFam" id="3.20.20.450:FF:000001">
    <property type="entry name" value="Cyclic di-GMP phosphodiesterase yahA"/>
    <property type="match status" value="1"/>
</dbReference>
<dbReference type="Pfam" id="PF00563">
    <property type="entry name" value="EAL"/>
    <property type="match status" value="1"/>
</dbReference>
<dbReference type="AlphaFoldDB" id="A0A3M8P9U8"/>
<dbReference type="CDD" id="cd01949">
    <property type="entry name" value="GGDEF"/>
    <property type="match status" value="1"/>
</dbReference>
<organism evidence="4 5">
    <name type="scientific">Planococcus salinus</name>
    <dbReference type="NCBI Taxonomy" id="1848460"/>
    <lineage>
        <taxon>Bacteria</taxon>
        <taxon>Bacillati</taxon>
        <taxon>Bacillota</taxon>
        <taxon>Bacilli</taxon>
        <taxon>Bacillales</taxon>
        <taxon>Caryophanaceae</taxon>
        <taxon>Planococcus</taxon>
    </lineage>
</organism>
<keyword evidence="1" id="KW-1133">Transmembrane helix</keyword>
<dbReference type="InterPro" id="IPR029787">
    <property type="entry name" value="Nucleotide_cyclase"/>
</dbReference>
<dbReference type="OrthoDB" id="2624050at2"/>
<evidence type="ECO:0000256" key="1">
    <source>
        <dbReference type="SAM" id="Phobius"/>
    </source>
</evidence>
<dbReference type="InterPro" id="IPR035919">
    <property type="entry name" value="EAL_sf"/>
</dbReference>
<dbReference type="InterPro" id="IPR000160">
    <property type="entry name" value="GGDEF_dom"/>
</dbReference>
<feature type="transmembrane region" description="Helical" evidence="1">
    <location>
        <begin position="72"/>
        <end position="89"/>
    </location>
</feature>
<evidence type="ECO:0000313" key="4">
    <source>
        <dbReference type="EMBL" id="RNF39964.1"/>
    </source>
</evidence>
<dbReference type="Gene3D" id="3.30.70.270">
    <property type="match status" value="1"/>
</dbReference>
<keyword evidence="1" id="KW-0812">Transmembrane</keyword>
<feature type="transmembrane region" description="Helical" evidence="1">
    <location>
        <begin position="95"/>
        <end position="113"/>
    </location>
</feature>
<keyword evidence="1" id="KW-0472">Membrane</keyword>
<dbReference type="EMBL" id="RIAX01000004">
    <property type="protein sequence ID" value="RNF39964.1"/>
    <property type="molecule type" value="Genomic_DNA"/>
</dbReference>
<dbReference type="CDD" id="cd01948">
    <property type="entry name" value="EAL"/>
    <property type="match status" value="1"/>
</dbReference>
<accession>A0A3M8P9U8</accession>
<evidence type="ECO:0000259" key="3">
    <source>
        <dbReference type="PROSITE" id="PS50887"/>
    </source>
</evidence>
<dbReference type="NCBIfam" id="TIGR00254">
    <property type="entry name" value="GGDEF"/>
    <property type="match status" value="1"/>
</dbReference>
<feature type="domain" description="EAL" evidence="2">
    <location>
        <begin position="298"/>
        <end position="550"/>
    </location>
</feature>
<sequence>MLFVIFGFFLQIIGDSLYTYLSVYGSYQLGGFVDLIWLVALLFIGFAGYHAQKTKKEITLVVKNPFEEREFIFPYSSIMVLLALVIYSYRWNFNWLSSALLIIFFMVLGRQLLVINRNNKLVKEYRHLAYHDPLTGLNNRASFTETVENSLKKHKTDKMALLLIDLDRFKVVNDTLGHLVGDQILIKTADRLRQALGEEASLFRLGGDEFVIIISDTTERECSVTAEHLLKNFQEPFSVGDYEINVTPSIGISIYPDHGVNSEDLLKNADAAMYTAKENGKNNFSFYNSELNSIMTRKLKIENELRKAIESEQFILHYQPKVDLPTKRFIGMEALLRWEHPELGWITPGEFIPIAEETGQIVSIGEWVLKEACKQNKAWQENGFSPLCVSVNVSVLQFQQDDFLLTVKEALEESGLEPQFLELEITESIMQNIRESVKILESLRAMGIKTSIDDFGTGYSSLNILQELPIDTIKIDKSFIDGIGSTNQQAMVKTIIDLGVNLNLTVVAEGIESEQQMEALIHSNCNIGQGFLFSRAVAPEDFENILKVNNMKLEKV</sequence>